<evidence type="ECO:0000256" key="8">
    <source>
        <dbReference type="ARBA" id="ARBA00072476"/>
    </source>
</evidence>
<protein>
    <recommendedName>
        <fullName evidence="8">DNA-binding protein RFX6</fullName>
    </recommendedName>
    <alternativeName>
        <fullName evidence="9">Regulatory factor X 6</fullName>
    </alternativeName>
</protein>
<dbReference type="CTD" id="222546"/>
<dbReference type="SUPFAM" id="SSF46785">
    <property type="entry name" value="Winged helix' DNA-binding domain"/>
    <property type="match status" value="1"/>
</dbReference>
<dbReference type="InterPro" id="IPR003150">
    <property type="entry name" value="DNA-bd_RFX"/>
</dbReference>
<evidence type="ECO:0000256" key="3">
    <source>
        <dbReference type="ARBA" id="ARBA00022782"/>
    </source>
</evidence>
<proteinExistence type="predicted"/>
<keyword evidence="12" id="KW-1185">Reference proteome</keyword>
<dbReference type="GO" id="GO:0005634">
    <property type="term" value="C:nucleus"/>
    <property type="evidence" value="ECO:0007669"/>
    <property type="project" value="UniProtKB-SubCell"/>
</dbReference>
<dbReference type="PANTHER" id="PTHR12619">
    <property type="entry name" value="RFX TRANSCRIPTION FACTOR FAMILY"/>
    <property type="match status" value="1"/>
</dbReference>
<keyword evidence="4" id="KW-0805">Transcription regulation</keyword>
<dbReference type="GO" id="GO:0000981">
    <property type="term" value="F:DNA-binding transcription factor activity, RNA polymerase II-specific"/>
    <property type="evidence" value="ECO:0007669"/>
    <property type="project" value="TreeGrafter"/>
</dbReference>
<dbReference type="GO" id="GO:0031018">
    <property type="term" value="P:endocrine pancreas development"/>
    <property type="evidence" value="ECO:0007669"/>
    <property type="project" value="UniProtKB-ARBA"/>
</dbReference>
<evidence type="ECO:0000256" key="7">
    <source>
        <dbReference type="ARBA" id="ARBA00023242"/>
    </source>
</evidence>
<dbReference type="GeneID" id="102037360"/>
<feature type="region of interest" description="Disordered" evidence="10">
    <location>
        <begin position="24"/>
        <end position="107"/>
    </location>
</feature>
<dbReference type="Gene3D" id="1.10.10.10">
    <property type="entry name" value="Winged helix-like DNA-binding domain superfamily/Winged helix DNA-binding domain"/>
    <property type="match status" value="1"/>
</dbReference>
<dbReference type="AlphaFoldDB" id="A0A8N5I646"/>
<dbReference type="InterPro" id="IPR039779">
    <property type="entry name" value="RFX-like"/>
</dbReference>
<evidence type="ECO:0000313" key="13">
    <source>
        <dbReference type="RefSeq" id="XP_030922581.1"/>
    </source>
</evidence>
<dbReference type="PANTHER" id="PTHR12619:SF28">
    <property type="entry name" value="DNA-BINDING PROTEIN RFX6"/>
    <property type="match status" value="1"/>
</dbReference>
<comment type="subcellular location">
    <subcellularLocation>
        <location evidence="1">Nucleus</location>
    </subcellularLocation>
</comment>
<dbReference type="OrthoDB" id="10056949at2759"/>
<reference evidence="13" key="1">
    <citation type="submission" date="2025-08" db="UniProtKB">
        <authorList>
            <consortium name="RefSeq"/>
        </authorList>
    </citation>
    <scope>IDENTIFICATION</scope>
</reference>
<evidence type="ECO:0000256" key="5">
    <source>
        <dbReference type="ARBA" id="ARBA00023125"/>
    </source>
</evidence>
<evidence type="ECO:0000313" key="12">
    <source>
        <dbReference type="Proteomes" id="UP000504602"/>
    </source>
</evidence>
<evidence type="ECO:0000256" key="9">
    <source>
        <dbReference type="ARBA" id="ARBA00077088"/>
    </source>
</evidence>
<name>A0A8N5I646_GEOFO</name>
<dbReference type="InterPro" id="IPR036388">
    <property type="entry name" value="WH-like_DNA-bd_sf"/>
</dbReference>
<evidence type="ECO:0000256" key="4">
    <source>
        <dbReference type="ARBA" id="ARBA00023015"/>
    </source>
</evidence>
<keyword evidence="5 13" id="KW-0238">DNA-binding</keyword>
<dbReference type="Pfam" id="PF02257">
    <property type="entry name" value="RFX_DNA_binding"/>
    <property type="match status" value="1"/>
</dbReference>
<dbReference type="InterPro" id="IPR036390">
    <property type="entry name" value="WH_DNA-bd_sf"/>
</dbReference>
<gene>
    <name evidence="13" type="primary">RFX6</name>
</gene>
<accession>A0A8N5I646</accession>
<dbReference type="InterPro" id="IPR057321">
    <property type="entry name" value="RFX1-4/6/8-like_BCD"/>
</dbReference>
<evidence type="ECO:0000256" key="1">
    <source>
        <dbReference type="ARBA" id="ARBA00004123"/>
    </source>
</evidence>
<feature type="compositionally biased region" description="Polar residues" evidence="10">
    <location>
        <begin position="615"/>
        <end position="629"/>
    </location>
</feature>
<keyword evidence="6" id="KW-0804">Transcription</keyword>
<dbReference type="Proteomes" id="UP000504602">
    <property type="component" value="Unplaced"/>
</dbReference>
<evidence type="ECO:0000256" key="2">
    <source>
        <dbReference type="ARBA" id="ARBA00022473"/>
    </source>
</evidence>
<keyword evidence="2" id="KW-0217">Developmental protein</keyword>
<evidence type="ECO:0000256" key="6">
    <source>
        <dbReference type="ARBA" id="ARBA00023163"/>
    </source>
</evidence>
<evidence type="ECO:0000256" key="10">
    <source>
        <dbReference type="SAM" id="MobiDB-lite"/>
    </source>
</evidence>
<keyword evidence="7" id="KW-0539">Nucleus</keyword>
<dbReference type="RefSeq" id="XP_030922581.1">
    <property type="nucleotide sequence ID" value="XM_031066721.1"/>
</dbReference>
<feature type="region of interest" description="Disordered" evidence="10">
    <location>
        <begin position="615"/>
        <end position="635"/>
    </location>
</feature>
<dbReference type="GO" id="GO:0000978">
    <property type="term" value="F:RNA polymerase II cis-regulatory region sequence-specific DNA binding"/>
    <property type="evidence" value="ECO:0007669"/>
    <property type="project" value="TreeGrafter"/>
</dbReference>
<sequence>MKMFCSITHKITLGIKEIRTVTDSAHKGPTTGPAAVRGSCEAQSARRPPRAGRTRREPPRPPSALNDALGPLFLSPRRSETRLGSETLSSEEEDADARDGALTAADQSPCSKRSITQIMKDKKKQTQLTLQWLEENYIVCEGVCLPRCILYAHYLDFCRKEKLEPACAATFGKTIRQKFPLLTTRRLGTRGHSKYHYYGIGIKESSAYYHSVYSGKGLTRFSGSKLKNEGGFTRKYSLSSKTGTLLPEFPSAQHLLLQGCISKDKVDTLIMMYKTHCQCVLDNAINGNFEEIQHFLLHFWQGMPDHLLPLLENPIIIDIFCVCDSILYKVLTDVLIPATMQEMPESLLADIRSFAKNWEQWVASSLENLPESLIDKKLPIARRFVSSLKRQTSFLHLAQIARPALFDQHVVNSMVSDIEKVDLNSIGSQALLAVSGSTDSDGEVYSEYDSITVFQELKDLLKKNATVESFIEWLDTVVEQRVIKALFLVGLARSFKVHNYLFVSLASFGVVRDGHKDNSATLSLSPPKGSFHLIRMLLDEYILLAMETQFNNDKEQELQNLLDKYMKNLDASKATFTASPSSCFLANRNKAAPLPSDTSVKNECLGEQTYVSLSAGQPSSAPSGLNPFSTGDGESMQLTDQMELSQSTGHLMTPPISPAMASRGSVINQGPMAVRPPSVGPMLSTHSQCSSYSEPLYQTLSQTNQNYYGNNSNYQAMFRTQAHSTSGVYDHRAEPSRFNALSEQQFSRDYFSNSCAVSPYNARSPSSYGPSNMPQDTHNMQFLNSGSFNFLNNSVSTCPGAAYPANASNGYYGNNINYSESHRLGTMVDQHVSVISSVSSIRPLPSYSDVHDPLNILDDSRRKQTGSYYSESSPPIVCRTPMSSNLQTTSSSQCMYGTSGQFPSQENLEVHAPPNRDMVPSLPPINTVFMGAAAGGT</sequence>
<dbReference type="FunFam" id="1.10.10.10:FF:000211">
    <property type="entry name" value="Regulatory factor X, 6"/>
    <property type="match status" value="1"/>
</dbReference>
<dbReference type="Pfam" id="PF25340">
    <property type="entry name" value="BCD_RFX"/>
    <property type="match status" value="1"/>
</dbReference>
<dbReference type="PROSITE" id="PS51526">
    <property type="entry name" value="RFX_DBD"/>
    <property type="match status" value="1"/>
</dbReference>
<keyword evidence="3" id="KW-0221">Differentiation</keyword>
<evidence type="ECO:0000259" key="11">
    <source>
        <dbReference type="PROSITE" id="PS51526"/>
    </source>
</evidence>
<dbReference type="GO" id="GO:0030154">
    <property type="term" value="P:cell differentiation"/>
    <property type="evidence" value="ECO:0007669"/>
    <property type="project" value="UniProtKB-KW"/>
</dbReference>
<organism evidence="12 13">
    <name type="scientific">Geospiza fortis</name>
    <name type="common">Medium ground-finch</name>
    <dbReference type="NCBI Taxonomy" id="48883"/>
    <lineage>
        <taxon>Eukaryota</taxon>
        <taxon>Metazoa</taxon>
        <taxon>Chordata</taxon>
        <taxon>Craniata</taxon>
        <taxon>Vertebrata</taxon>
        <taxon>Euteleostomi</taxon>
        <taxon>Archelosauria</taxon>
        <taxon>Archosauria</taxon>
        <taxon>Dinosauria</taxon>
        <taxon>Saurischia</taxon>
        <taxon>Theropoda</taxon>
        <taxon>Coelurosauria</taxon>
        <taxon>Aves</taxon>
        <taxon>Neognathae</taxon>
        <taxon>Neoaves</taxon>
        <taxon>Telluraves</taxon>
        <taxon>Australaves</taxon>
        <taxon>Passeriformes</taxon>
        <taxon>Thraupidae</taxon>
        <taxon>Geospiza</taxon>
    </lineage>
</organism>
<feature type="domain" description="RFX-type winged-helix" evidence="11">
    <location>
        <begin position="129"/>
        <end position="204"/>
    </location>
</feature>